<dbReference type="EMBL" id="GDUN01001059">
    <property type="protein sequence ID" value="JAN94860.1"/>
    <property type="molecule type" value="mRNA"/>
</dbReference>
<dbReference type="AlphaFoldDB" id="A0A0P6IYC4"/>
<organism evidence="1">
    <name type="scientific">Aedes aegypti</name>
    <name type="common">Yellowfever mosquito</name>
    <name type="synonym">Culex aegypti</name>
    <dbReference type="NCBI Taxonomy" id="7159"/>
    <lineage>
        <taxon>Eukaryota</taxon>
        <taxon>Metazoa</taxon>
        <taxon>Ecdysozoa</taxon>
        <taxon>Arthropoda</taxon>
        <taxon>Hexapoda</taxon>
        <taxon>Insecta</taxon>
        <taxon>Pterygota</taxon>
        <taxon>Neoptera</taxon>
        <taxon>Endopterygota</taxon>
        <taxon>Diptera</taxon>
        <taxon>Nematocera</taxon>
        <taxon>Culicoidea</taxon>
        <taxon>Culicidae</taxon>
        <taxon>Culicinae</taxon>
        <taxon>Aedini</taxon>
        <taxon>Aedes</taxon>
        <taxon>Stegomyia</taxon>
    </lineage>
</organism>
<evidence type="ECO:0000313" key="1">
    <source>
        <dbReference type="EMBL" id="JAN94860.1"/>
    </source>
</evidence>
<proteinExistence type="evidence at transcript level"/>
<name>A0A0P6IYC4_AEDAE</name>
<reference evidence="1" key="1">
    <citation type="journal article" date="2016" name="PLoS ONE">
        <title>A Deep Insight into the Sialome of Male and Female Aedes aegypti Mosquitoes.</title>
        <authorList>
            <person name="Ribeiro J.M."/>
            <person name="Martin-Martin I."/>
            <person name="Arca B."/>
            <person name="Calvo E."/>
        </authorList>
    </citation>
    <scope>NUCLEOTIDE SEQUENCE</scope>
    <source>
        <strain evidence="1">Liverpool</strain>
        <tissue evidence="1">Salivary glands</tissue>
    </source>
</reference>
<accession>A0A0P6IYC4</accession>
<feature type="non-terminal residue" evidence="1">
    <location>
        <position position="1"/>
    </location>
</feature>
<sequence length="120" mass="13164">GTLCSWPLLCRNQLICSSFTDANLFSTYLYLLFYSHTEQVGESSAVSEASCLRRGSVCLSHHLILTEDGCAPQSTVLREASSGGWTGFFCVGAGNRTHDLPLMKRKRNLKATDPPTTFLT</sequence>
<protein>
    <submittedName>
        <fullName evidence="1">Uncharacterized protein</fullName>
    </submittedName>
</protein>